<dbReference type="Proteomes" id="UP001221757">
    <property type="component" value="Unassembled WGS sequence"/>
</dbReference>
<comment type="caution">
    <text evidence="1">The sequence shown here is derived from an EMBL/GenBank/DDBJ whole genome shotgun (WGS) entry which is preliminary data.</text>
</comment>
<dbReference type="EMBL" id="JARKIE010000014">
    <property type="protein sequence ID" value="KAJ7702737.1"/>
    <property type="molecule type" value="Genomic_DNA"/>
</dbReference>
<evidence type="ECO:0000313" key="1">
    <source>
        <dbReference type="EMBL" id="KAJ7702737.1"/>
    </source>
</evidence>
<keyword evidence="2" id="KW-1185">Reference proteome</keyword>
<reference evidence="1" key="1">
    <citation type="submission" date="2023-03" db="EMBL/GenBank/DDBJ databases">
        <title>Massive genome expansion in bonnet fungi (Mycena s.s.) driven by repeated elements and novel gene families across ecological guilds.</title>
        <authorList>
            <consortium name="Lawrence Berkeley National Laboratory"/>
            <person name="Harder C.B."/>
            <person name="Miyauchi S."/>
            <person name="Viragh M."/>
            <person name="Kuo A."/>
            <person name="Thoen E."/>
            <person name="Andreopoulos B."/>
            <person name="Lu D."/>
            <person name="Skrede I."/>
            <person name="Drula E."/>
            <person name="Henrissat B."/>
            <person name="Morin E."/>
            <person name="Kohler A."/>
            <person name="Barry K."/>
            <person name="LaButti K."/>
            <person name="Morin E."/>
            <person name="Salamov A."/>
            <person name="Lipzen A."/>
            <person name="Mereny Z."/>
            <person name="Hegedus B."/>
            <person name="Baldrian P."/>
            <person name="Stursova M."/>
            <person name="Weitz H."/>
            <person name="Taylor A."/>
            <person name="Grigoriev I.V."/>
            <person name="Nagy L.G."/>
            <person name="Martin F."/>
            <person name="Kauserud H."/>
        </authorList>
    </citation>
    <scope>NUCLEOTIDE SEQUENCE</scope>
    <source>
        <strain evidence="1">CBHHK067</strain>
    </source>
</reference>
<organism evidence="1 2">
    <name type="scientific">Mycena rosella</name>
    <name type="common">Pink bonnet</name>
    <name type="synonym">Agaricus rosellus</name>
    <dbReference type="NCBI Taxonomy" id="1033263"/>
    <lineage>
        <taxon>Eukaryota</taxon>
        <taxon>Fungi</taxon>
        <taxon>Dikarya</taxon>
        <taxon>Basidiomycota</taxon>
        <taxon>Agaricomycotina</taxon>
        <taxon>Agaricomycetes</taxon>
        <taxon>Agaricomycetidae</taxon>
        <taxon>Agaricales</taxon>
        <taxon>Marasmiineae</taxon>
        <taxon>Mycenaceae</taxon>
        <taxon>Mycena</taxon>
    </lineage>
</organism>
<sequence length="116" mass="13123">MEAITVLGLYDYKERGQLVSWEDSGMVEVRPGSMLLFPAGTKGYSFVAVALHETRYLFRQFCHGSILRWVEKGGRSDSEWEEFLSPQDLEAWRAARPGLAAASLKSFTKISDIYVL</sequence>
<accession>A0AAD7GQ82</accession>
<protein>
    <submittedName>
        <fullName evidence="1">Uncharacterized protein</fullName>
    </submittedName>
</protein>
<dbReference type="AlphaFoldDB" id="A0AAD7GQ82"/>
<proteinExistence type="predicted"/>
<evidence type="ECO:0000313" key="2">
    <source>
        <dbReference type="Proteomes" id="UP001221757"/>
    </source>
</evidence>
<gene>
    <name evidence="1" type="ORF">B0H17DRAFT_922954</name>
</gene>
<name>A0AAD7GQ82_MYCRO</name>